<dbReference type="Pfam" id="PF13403">
    <property type="entry name" value="Hint_2"/>
    <property type="match status" value="1"/>
</dbReference>
<feature type="domain" description="Hedgehog/Intein (Hint)" evidence="4">
    <location>
        <begin position="638"/>
        <end position="781"/>
    </location>
</feature>
<comment type="caution">
    <text evidence="5">The sequence shown here is derived from an EMBL/GenBank/DDBJ whole genome shotgun (WGS) entry which is preliminary data.</text>
</comment>
<dbReference type="Gene3D" id="2.170.16.10">
    <property type="entry name" value="Hedgehog/Intein (Hint) domain"/>
    <property type="match status" value="1"/>
</dbReference>
<evidence type="ECO:0000313" key="5">
    <source>
        <dbReference type="EMBL" id="MFD1480005.1"/>
    </source>
</evidence>
<evidence type="ECO:0000313" key="6">
    <source>
        <dbReference type="Proteomes" id="UP001597302"/>
    </source>
</evidence>
<dbReference type="InterPro" id="IPR028992">
    <property type="entry name" value="Hedgehog/Intein_dom"/>
</dbReference>
<feature type="compositionally biased region" description="Polar residues" evidence="3">
    <location>
        <begin position="1"/>
        <end position="13"/>
    </location>
</feature>
<dbReference type="PANTHER" id="PTHR38340:SF1">
    <property type="entry name" value="S-LAYER PROTEIN"/>
    <property type="match status" value="1"/>
</dbReference>
<comment type="subcellular location">
    <subcellularLocation>
        <location evidence="1">Secreted</location>
    </subcellularLocation>
</comment>
<dbReference type="Pfam" id="PF00353">
    <property type="entry name" value="HemolysinCabind"/>
    <property type="match status" value="2"/>
</dbReference>
<dbReference type="InterPro" id="IPR036844">
    <property type="entry name" value="Hint_dom_sf"/>
</dbReference>
<dbReference type="EMBL" id="JBHTOQ010000003">
    <property type="protein sequence ID" value="MFD1480005.1"/>
    <property type="molecule type" value="Genomic_DNA"/>
</dbReference>
<proteinExistence type="predicted"/>
<feature type="region of interest" description="Disordered" evidence="3">
    <location>
        <begin position="1"/>
        <end position="35"/>
    </location>
</feature>
<keyword evidence="6" id="KW-1185">Reference proteome</keyword>
<dbReference type="Gene3D" id="2.150.10.10">
    <property type="entry name" value="Serralysin-like metalloprotease, C-terminal"/>
    <property type="match status" value="2"/>
</dbReference>
<reference evidence="6" key="1">
    <citation type="journal article" date="2019" name="Int. J. Syst. Evol. Microbiol.">
        <title>The Global Catalogue of Microorganisms (GCM) 10K type strain sequencing project: providing services to taxonomists for standard genome sequencing and annotation.</title>
        <authorList>
            <consortium name="The Broad Institute Genomics Platform"/>
            <consortium name="The Broad Institute Genome Sequencing Center for Infectious Disease"/>
            <person name="Wu L."/>
            <person name="Ma J."/>
        </authorList>
    </citation>
    <scope>NUCLEOTIDE SEQUENCE [LARGE SCALE GENOMIC DNA]</scope>
    <source>
        <strain evidence="6">CCM 8875</strain>
    </source>
</reference>
<sequence>MGTPGNDTLTGTTEGDLIEGGAGNDILSGGAAEPTPVEGRGTDWVNPDFRYQTAGLTDGGFAVTWEASVPTPDEENYDPNYANQGREIFVQRYDSEGLAAGDVTRLQGMTGNLDDQLPQIEPLPDGGFVVSWTGATSDRQGTDVFVQRFGADGEEAGDLQRLQGMAGNLSDSQAQIIPLPDGGFAMTWSGGTPSGPFGTDGQGFEIFVQTFDADGAAVGALQQVQGEAGRLTDRFPEGAALEDGGFVVTWEGASANFVQRFDSDGELVGEVQPLQAPPEDYRQNQYPQVATLSDNGYAVTWNARSTDGGGADNFVQTFGADGAPAGDPHRLEGMAGESDSNPLISSLADGGFVVTWLGFTSDGQRGDIFVQQFGADGAPAADLQRLQGIAGDRADTTPQVAALQDGGFAVAWSGETTGRQGRDIFVQSFGADGAPVGDKSRLQGLETDWQQDTAPKIAPLADGGFVVTWGTRDSISGDPDGILQQQLFIQRFDANGVPVYPDGDDTLLGGDGDDTLLGGAGDDVLSGGSGDDVLDGGSGSNTLTGGPGDDVFVWDGTGDTTITDFGTGDVVDLSGLFNEGTLAAYNAESGTGFTTPLQAMNHDLTDGIISFNGADMTGPGLTMTGVTGGLTATQTGVTCFASGTLIDTATGPRPIESLAVGDLVMTLDHGDRPLRWIGRSAVYLIARPHLAPVRIPAGALGGGLPLRALIVSPQHRVLVRSPIALRMAGAAEVLVAACKLVGTAGIHVALDLTQVDYWHLLFDAHQVIRSEGALTESLFTGPEALRAVPPQALAEILDLFPLLADPGHVALHARPVVQGHRARTLAARHQQHGRPLQGMKTAAWDGQGVVRIRR</sequence>
<protein>
    <submittedName>
        <fullName evidence="5">Hint domain-containing protein</fullName>
    </submittedName>
</protein>
<accession>A0ABW4DQJ8</accession>
<dbReference type="InterPro" id="IPR011049">
    <property type="entry name" value="Serralysin-like_metalloprot_C"/>
</dbReference>
<organism evidence="5 6">
    <name type="scientific">Paracoccus nototheniae</name>
    <dbReference type="NCBI Taxonomy" id="2489002"/>
    <lineage>
        <taxon>Bacteria</taxon>
        <taxon>Pseudomonadati</taxon>
        <taxon>Pseudomonadota</taxon>
        <taxon>Alphaproteobacteria</taxon>
        <taxon>Rhodobacterales</taxon>
        <taxon>Paracoccaceae</taxon>
        <taxon>Paracoccus</taxon>
    </lineage>
</organism>
<feature type="region of interest" description="Disordered" evidence="3">
    <location>
        <begin position="527"/>
        <end position="548"/>
    </location>
</feature>
<dbReference type="SUPFAM" id="SSF51294">
    <property type="entry name" value="Hedgehog/intein (Hint) domain"/>
    <property type="match status" value="1"/>
</dbReference>
<evidence type="ECO:0000256" key="3">
    <source>
        <dbReference type="SAM" id="MobiDB-lite"/>
    </source>
</evidence>
<dbReference type="Proteomes" id="UP001597302">
    <property type="component" value="Unassembled WGS sequence"/>
</dbReference>
<keyword evidence="2" id="KW-0964">Secreted</keyword>
<evidence type="ECO:0000259" key="4">
    <source>
        <dbReference type="Pfam" id="PF13403"/>
    </source>
</evidence>
<dbReference type="RefSeq" id="WP_379105767.1">
    <property type="nucleotide sequence ID" value="NZ_JBHTOQ010000003.1"/>
</dbReference>
<dbReference type="PRINTS" id="PR00313">
    <property type="entry name" value="CABNDNGRPT"/>
</dbReference>
<dbReference type="PROSITE" id="PS00330">
    <property type="entry name" value="HEMOLYSIN_CALCIUM"/>
    <property type="match status" value="1"/>
</dbReference>
<evidence type="ECO:0000256" key="1">
    <source>
        <dbReference type="ARBA" id="ARBA00004613"/>
    </source>
</evidence>
<dbReference type="SUPFAM" id="SSF51120">
    <property type="entry name" value="beta-Roll"/>
    <property type="match status" value="2"/>
</dbReference>
<dbReference type="InterPro" id="IPR050557">
    <property type="entry name" value="RTX_toxin/Mannuronan_C5-epim"/>
</dbReference>
<dbReference type="InterPro" id="IPR018511">
    <property type="entry name" value="Hemolysin-typ_Ca-bd_CS"/>
</dbReference>
<gene>
    <name evidence="5" type="ORF">ACFQ5P_01725</name>
</gene>
<dbReference type="InterPro" id="IPR001343">
    <property type="entry name" value="Hemolysn_Ca-bd"/>
</dbReference>
<dbReference type="PANTHER" id="PTHR38340">
    <property type="entry name" value="S-LAYER PROTEIN"/>
    <property type="match status" value="1"/>
</dbReference>
<evidence type="ECO:0000256" key="2">
    <source>
        <dbReference type="ARBA" id="ARBA00022525"/>
    </source>
</evidence>
<name>A0ABW4DQJ8_9RHOB</name>